<comment type="caution">
    <text evidence="1">The sequence shown here is derived from an EMBL/GenBank/DDBJ whole genome shotgun (WGS) entry which is preliminary data.</text>
</comment>
<dbReference type="EMBL" id="JADBEG010000001">
    <property type="protein sequence ID" value="MBE1496211.1"/>
    <property type="molecule type" value="Genomic_DNA"/>
</dbReference>
<accession>A0ABR9HZ64</accession>
<evidence type="ECO:0000313" key="2">
    <source>
        <dbReference type="Proteomes" id="UP000631670"/>
    </source>
</evidence>
<proteinExistence type="predicted"/>
<reference evidence="1 2" key="1">
    <citation type="submission" date="2020-10" db="EMBL/GenBank/DDBJ databases">
        <title>Sequencing the genomes of 1000 actinobacteria strains.</title>
        <authorList>
            <person name="Klenk H.-P."/>
        </authorList>
    </citation>
    <scope>NUCLEOTIDE SEQUENCE [LARGE SCALE GENOMIC DNA]</scope>
    <source>
        <strain evidence="1 2">DSM 44653</strain>
    </source>
</reference>
<gene>
    <name evidence="1" type="ORF">H4696_003311</name>
</gene>
<dbReference type="Proteomes" id="UP000631670">
    <property type="component" value="Unassembled WGS sequence"/>
</dbReference>
<keyword evidence="2" id="KW-1185">Reference proteome</keyword>
<evidence type="ECO:0000313" key="1">
    <source>
        <dbReference type="EMBL" id="MBE1496211.1"/>
    </source>
</evidence>
<name>A0ABR9HZ64_9PSEU</name>
<sequence length="194" mass="21587">MRLTVVVIPRQGRQPVEVVALVGVDVRLHRAALGVRQLVGGGAPPVEAAAGQLLAHRHACPLQCAGHRGDGQLERVGGLRRRPAEDVAQDEHRPLPRRQVLDGDDERQIERLPRHRRFLRVLGEHPVGVRLQVRQLGAGVRKPGRQGVRLSRKSRQTFVAIRYSQVRSAAWPLNVSLLFHARRNVSCVMSWASS</sequence>
<organism evidence="1 2">
    <name type="scientific">Amycolatopsis lexingtonensis</name>
    <dbReference type="NCBI Taxonomy" id="218822"/>
    <lineage>
        <taxon>Bacteria</taxon>
        <taxon>Bacillati</taxon>
        <taxon>Actinomycetota</taxon>
        <taxon>Actinomycetes</taxon>
        <taxon>Pseudonocardiales</taxon>
        <taxon>Pseudonocardiaceae</taxon>
        <taxon>Amycolatopsis</taxon>
    </lineage>
</organism>
<protein>
    <submittedName>
        <fullName evidence="1">Uncharacterized protein</fullName>
    </submittedName>
</protein>